<comment type="similarity">
    <text evidence="1">Belongs to the LysR transcriptional regulatory family.</text>
</comment>
<dbReference type="RefSeq" id="WP_262655286.1">
    <property type="nucleotide sequence ID" value="NZ_JAOQKE010000017.1"/>
</dbReference>
<evidence type="ECO:0000256" key="2">
    <source>
        <dbReference type="ARBA" id="ARBA00023015"/>
    </source>
</evidence>
<dbReference type="InterPro" id="IPR036390">
    <property type="entry name" value="WH_DNA-bd_sf"/>
</dbReference>
<keyword evidence="7" id="KW-1185">Reference proteome</keyword>
<dbReference type="Pfam" id="PF03466">
    <property type="entry name" value="LysR_substrate"/>
    <property type="match status" value="1"/>
</dbReference>
<evidence type="ECO:0000313" key="6">
    <source>
        <dbReference type="EMBL" id="MCU6726032.1"/>
    </source>
</evidence>
<evidence type="ECO:0000256" key="1">
    <source>
        <dbReference type="ARBA" id="ARBA00009437"/>
    </source>
</evidence>
<dbReference type="InterPro" id="IPR000847">
    <property type="entry name" value="LysR_HTH_N"/>
</dbReference>
<dbReference type="PANTHER" id="PTHR30126">
    <property type="entry name" value="HTH-TYPE TRANSCRIPTIONAL REGULATOR"/>
    <property type="match status" value="1"/>
</dbReference>
<keyword evidence="4" id="KW-0804">Transcription</keyword>
<accession>A0ABT2SNF2</accession>
<keyword evidence="2" id="KW-0805">Transcription regulation</keyword>
<organism evidence="6 7">
    <name type="scientific">Muricoprocola aceti</name>
    <dbReference type="NCBI Taxonomy" id="2981772"/>
    <lineage>
        <taxon>Bacteria</taxon>
        <taxon>Bacillati</taxon>
        <taxon>Bacillota</taxon>
        <taxon>Clostridia</taxon>
        <taxon>Lachnospirales</taxon>
        <taxon>Lachnospiraceae</taxon>
        <taxon>Muricoprocola</taxon>
    </lineage>
</organism>
<feature type="domain" description="HTH lysR-type" evidence="5">
    <location>
        <begin position="1"/>
        <end position="58"/>
    </location>
</feature>
<dbReference type="PROSITE" id="PS50931">
    <property type="entry name" value="HTH_LYSR"/>
    <property type="match status" value="1"/>
</dbReference>
<keyword evidence="3" id="KW-0238">DNA-binding</keyword>
<dbReference type="Gene3D" id="3.40.190.290">
    <property type="match status" value="1"/>
</dbReference>
<dbReference type="SUPFAM" id="SSF46785">
    <property type="entry name" value="Winged helix' DNA-binding domain"/>
    <property type="match status" value="1"/>
</dbReference>
<dbReference type="EMBL" id="JAOQKE010000017">
    <property type="protein sequence ID" value="MCU6726032.1"/>
    <property type="molecule type" value="Genomic_DNA"/>
</dbReference>
<dbReference type="Gene3D" id="1.10.10.10">
    <property type="entry name" value="Winged helix-like DNA-binding domain superfamily/Winged helix DNA-binding domain"/>
    <property type="match status" value="1"/>
</dbReference>
<gene>
    <name evidence="6" type="ORF">OCV47_11895</name>
</gene>
<evidence type="ECO:0000259" key="5">
    <source>
        <dbReference type="PROSITE" id="PS50931"/>
    </source>
</evidence>
<comment type="caution">
    <text evidence="6">The sequence shown here is derived from an EMBL/GenBank/DDBJ whole genome shotgun (WGS) entry which is preliminary data.</text>
</comment>
<dbReference type="Pfam" id="PF00126">
    <property type="entry name" value="HTH_1"/>
    <property type="match status" value="1"/>
</dbReference>
<dbReference type="PANTHER" id="PTHR30126:SF39">
    <property type="entry name" value="HTH-TYPE TRANSCRIPTIONAL REGULATOR CYSL"/>
    <property type="match status" value="1"/>
</dbReference>
<name>A0ABT2SNF2_9FIRM</name>
<reference evidence="6 7" key="1">
    <citation type="journal article" date="2021" name="ISME Commun">
        <title>Automated analysis of genomic sequences facilitates high-throughput and comprehensive description of bacteria.</title>
        <authorList>
            <person name="Hitch T.C.A."/>
        </authorList>
    </citation>
    <scope>NUCLEOTIDE SEQUENCE [LARGE SCALE GENOMIC DNA]</scope>
    <source>
        <strain evidence="6 7">Sanger_29</strain>
    </source>
</reference>
<sequence length="303" mass="34398">MTLRHLTIFLTVAQQGSMSGAARALYLSQPTVSQAIGELEKHYNGLLFERLGKKLYLTDRGKLLLPHAEQLVQQFRQVEELMLNQGQSSTLKLGSTITVGTCLTPSVVVALQEHFPEMSVYSYVSNTRDIEEKLLKSELDAAVVEGEILSSDLIVLPVIDDSLVLAVGKKHPFYTRQELTVSDLQGQSFSMRESGSGTRQLFEDYASRHQLSYITAWEANSPRVLLNAVLYNQVLSVMSLRLMQHELQHGAIRAFYQADGEWNRKFKLVYHKNKFLTPAIYELEKILHTYQHMDLPKKMGMLH</sequence>
<evidence type="ECO:0000256" key="3">
    <source>
        <dbReference type="ARBA" id="ARBA00023125"/>
    </source>
</evidence>
<evidence type="ECO:0000256" key="4">
    <source>
        <dbReference type="ARBA" id="ARBA00023163"/>
    </source>
</evidence>
<dbReference type="Proteomes" id="UP001652338">
    <property type="component" value="Unassembled WGS sequence"/>
</dbReference>
<protein>
    <submittedName>
        <fullName evidence="6">LysR family transcriptional regulator</fullName>
    </submittedName>
</protein>
<dbReference type="InterPro" id="IPR005119">
    <property type="entry name" value="LysR_subst-bd"/>
</dbReference>
<evidence type="ECO:0000313" key="7">
    <source>
        <dbReference type="Proteomes" id="UP001652338"/>
    </source>
</evidence>
<dbReference type="SUPFAM" id="SSF53850">
    <property type="entry name" value="Periplasmic binding protein-like II"/>
    <property type="match status" value="1"/>
</dbReference>
<dbReference type="InterPro" id="IPR036388">
    <property type="entry name" value="WH-like_DNA-bd_sf"/>
</dbReference>
<dbReference type="PRINTS" id="PR00039">
    <property type="entry name" value="HTHLYSR"/>
</dbReference>
<proteinExistence type="inferred from homology"/>